<feature type="compositionally biased region" description="Polar residues" evidence="1">
    <location>
        <begin position="825"/>
        <end position="841"/>
    </location>
</feature>
<sequence>MDIRTPRSEKLPKSSQLHHSFTFSTPSNKNDHSLRKRARTFEFGLDGAADDEAEVKGGHSLRKRARVDYAQIGDEEESTQDPNNTNTTTTTNKPELKMPATASARGRKRRANEVDYDADDLPPSTVTKKRGRYEKQRTESPASSRRKQPQRKTSTQSRSYVEQQPSDTELKDTIEVGVQYSEYESSDEQSVFKHSDTASVSSDQLNIENSAEAVALANQPALESHNTVSTTTLSQNFVSTPSDDNLVKTEDVAPKHVQEFPEHQKFSSPVDPTLSALSGQATSDNYVPIDGSSYEQPSTNGVSVSKPDDETEKQVSEHVNTNSAENEELNVAAEPVGGQAPQETQPKSLTTPQLIEPTPTEDKATPQSQATEAALTNGSSSTTTAAEDALIEQPTPSQLEVSDEQLELQERYKDLRPGTVIIDDDGEVIYTVPRDKPSAASVRGSHRRRQLDIGDNMLVSEKSFDNKQPRSLSPHGLAVKSPSYGPSSRGPSSRDSSFQPELLPQSSTPPVFTIPTQPSQPEATQTPPKVGRPRGRRRKETQDDKAQATTPTLLLPPGGQVAEHDYSHLKPYVDGEMEAYPENAGESAAPTPVPEASEPVEERVEAADDQADEDSQQQAEAVDEPLIVDPALESAANITGGADTPMDSGDAPSPQDTNNGDVDQPTPDEPIIESMRPRKSRKQFPYQRLTSPSVFIDALKNHKEMNDADLYNCLEQVVDCLYIWQDEWQSLKLITDDEDNAVRRRAADIAFESKLEKQMKMLQALRKKNQNGFVDMTPAVEKDFAIKGVRVKEPTYKSDKAYHRAQDQVMAQAYGFEYDPRETMISKQDPINQRDGLQNSRLRNRPKISQRLLEATNEDPSAVIVPGKRTRRPRGVEDESQSQSRAATPAEAPRPSGRGRRRGPMPRQNTATSFTTSALAQTNGEDWPVEEADAAPKRGRRRGPKPKEAVATPAEEQQTDAEKPKKKRGRRSKAEIMAQEESEGIAEPQAKRQRRGPGRPPNRVEIPAASFYHNPSPADTEPTPTDESRPTTSSSSGTAHTAESNYSFRERKRKNYTELANVGFSSEIEPKPKRARRTKKEPTPTPPVFNAAPATGFFPTAMSNGPALAPAPPRHDLGVPGIGHAGGAAKMKIKITNNKGKAAMPPNPALAPAPFQFSVSGPGQPMTGPPSRSVSAGPSKAPSRRATPAPSAGSSSAAPGADGEKEYATMTKSEKMSASMKARWANGSMQRAVDKRKETLARKKETLKQQAQDRETPLSGTEQPPQQVVAPGAPAAPVMTFSRIDNHEAAYGQKKTEDKKVDTVDEKNEDKVDTISEKDGQVDTAGKKNDEVDTVDKKADDEGRRKD</sequence>
<feature type="compositionally biased region" description="Polar residues" evidence="1">
    <location>
        <begin position="13"/>
        <end position="28"/>
    </location>
</feature>
<feature type="region of interest" description="Disordered" evidence="1">
    <location>
        <begin position="1"/>
        <end position="34"/>
    </location>
</feature>
<feature type="region of interest" description="Disordered" evidence="1">
    <location>
        <begin position="55"/>
        <end position="172"/>
    </location>
</feature>
<feature type="compositionally biased region" description="Polar residues" evidence="1">
    <location>
        <begin position="365"/>
        <end position="385"/>
    </location>
</feature>
<dbReference type="EMBL" id="KB933351">
    <property type="protein sequence ID" value="EON96209.1"/>
    <property type="molecule type" value="Genomic_DNA"/>
</dbReference>
<evidence type="ECO:0000313" key="3">
    <source>
        <dbReference type="Proteomes" id="UP000014074"/>
    </source>
</evidence>
<feature type="compositionally biased region" description="Basic and acidic residues" evidence="1">
    <location>
        <begin position="1"/>
        <end position="12"/>
    </location>
</feature>
<evidence type="ECO:0000313" key="2">
    <source>
        <dbReference type="EMBL" id="EON96209.1"/>
    </source>
</evidence>
<dbReference type="GeneID" id="19329141"/>
<feature type="compositionally biased region" description="Polar residues" evidence="1">
    <location>
        <begin position="341"/>
        <end position="353"/>
    </location>
</feature>
<dbReference type="RefSeq" id="XP_007919009.1">
    <property type="nucleotide sequence ID" value="XM_007920818.1"/>
</dbReference>
<gene>
    <name evidence="2" type="ORF">UCRPA7_8301</name>
</gene>
<dbReference type="HOGENOM" id="CLU_007440_0_0_1"/>
<feature type="compositionally biased region" description="Low complexity" evidence="1">
    <location>
        <begin position="83"/>
        <end position="92"/>
    </location>
</feature>
<feature type="region of interest" description="Disordered" evidence="1">
    <location>
        <begin position="1137"/>
        <end position="1347"/>
    </location>
</feature>
<feature type="region of interest" description="Disordered" evidence="1">
    <location>
        <begin position="823"/>
        <end position="1117"/>
    </location>
</feature>
<feature type="compositionally biased region" description="Basic and acidic residues" evidence="1">
    <location>
        <begin position="1284"/>
        <end position="1347"/>
    </location>
</feature>
<accession>R8BA61</accession>
<keyword evidence="3" id="KW-1185">Reference proteome</keyword>
<evidence type="ECO:0000256" key="1">
    <source>
        <dbReference type="SAM" id="MobiDB-lite"/>
    </source>
</evidence>
<feature type="compositionally biased region" description="Low complexity" evidence="1">
    <location>
        <begin position="1263"/>
        <end position="1278"/>
    </location>
</feature>
<dbReference type="Proteomes" id="UP000014074">
    <property type="component" value="Unassembled WGS sequence"/>
</dbReference>
<feature type="compositionally biased region" description="Low complexity" evidence="1">
    <location>
        <begin position="1178"/>
        <end position="1201"/>
    </location>
</feature>
<dbReference type="OrthoDB" id="4115400at2759"/>
<reference evidence="3" key="1">
    <citation type="journal article" date="2013" name="Genome Announc.">
        <title>Draft genome sequence of the ascomycete Phaeoacremonium aleophilum strain UCR-PA7, a causal agent of the esca disease complex in grapevines.</title>
        <authorList>
            <person name="Blanco-Ulate B."/>
            <person name="Rolshausen P."/>
            <person name="Cantu D."/>
        </authorList>
    </citation>
    <scope>NUCLEOTIDE SEQUENCE [LARGE SCALE GENOMIC DNA]</scope>
    <source>
        <strain evidence="3">UCR-PA7</strain>
    </source>
</reference>
<feature type="compositionally biased region" description="Polar residues" evidence="1">
    <location>
        <begin position="908"/>
        <end position="924"/>
    </location>
</feature>
<organism evidence="2 3">
    <name type="scientific">Phaeoacremonium minimum (strain UCR-PA7)</name>
    <name type="common">Esca disease fungus</name>
    <name type="synonym">Togninia minima</name>
    <dbReference type="NCBI Taxonomy" id="1286976"/>
    <lineage>
        <taxon>Eukaryota</taxon>
        <taxon>Fungi</taxon>
        <taxon>Dikarya</taxon>
        <taxon>Ascomycota</taxon>
        <taxon>Pezizomycotina</taxon>
        <taxon>Sordariomycetes</taxon>
        <taxon>Sordariomycetidae</taxon>
        <taxon>Togniniales</taxon>
        <taxon>Togniniaceae</taxon>
        <taxon>Phaeoacremonium</taxon>
    </lineage>
</organism>
<feature type="compositionally biased region" description="Polar residues" evidence="1">
    <location>
        <begin position="151"/>
        <end position="167"/>
    </location>
</feature>
<protein>
    <submittedName>
        <fullName evidence="2">Uncharacterized protein</fullName>
    </submittedName>
</protein>
<feature type="region of interest" description="Disordered" evidence="1">
    <location>
        <begin position="259"/>
        <end position="385"/>
    </location>
</feature>
<feature type="compositionally biased region" description="Basic and acidic residues" evidence="1">
    <location>
        <begin position="306"/>
        <end position="316"/>
    </location>
</feature>
<dbReference type="KEGG" id="tmn:UCRPA7_8301"/>
<feature type="compositionally biased region" description="Polar residues" evidence="1">
    <location>
        <begin position="275"/>
        <end position="285"/>
    </location>
</feature>
<feature type="compositionally biased region" description="Low complexity" evidence="1">
    <location>
        <begin position="481"/>
        <end position="497"/>
    </location>
</feature>
<proteinExistence type="predicted"/>
<feature type="compositionally biased region" description="Polar residues" evidence="1">
    <location>
        <begin position="293"/>
        <end position="303"/>
    </location>
</feature>
<dbReference type="eggNOG" id="ENOG502S2DX">
    <property type="taxonomic scope" value="Eukaryota"/>
</dbReference>
<feature type="compositionally biased region" description="Polar residues" evidence="1">
    <location>
        <begin position="504"/>
        <end position="526"/>
    </location>
</feature>
<feature type="compositionally biased region" description="Low complexity" evidence="1">
    <location>
        <begin position="1031"/>
        <end position="1044"/>
    </location>
</feature>
<name>R8BA61_PHAM7</name>
<feature type="compositionally biased region" description="Basic and acidic residues" evidence="1">
    <location>
        <begin position="1202"/>
        <end position="1215"/>
    </location>
</feature>
<feature type="compositionally biased region" description="Basic and acidic residues" evidence="1">
    <location>
        <begin position="1232"/>
        <end position="1256"/>
    </location>
</feature>
<feature type="compositionally biased region" description="Basic and acidic residues" evidence="1">
    <location>
        <begin position="562"/>
        <end position="573"/>
    </location>
</feature>
<feature type="region of interest" description="Disordered" evidence="1">
    <location>
        <begin position="432"/>
        <end position="684"/>
    </location>
</feature>